<accession>A0A369J5H8</accession>
<comment type="caution">
    <text evidence="1">The sequence shown here is derived from an EMBL/GenBank/DDBJ whole genome shotgun (WGS) entry which is preliminary data.</text>
</comment>
<evidence type="ECO:0008006" key="3">
    <source>
        <dbReference type="Google" id="ProtNLM"/>
    </source>
</evidence>
<dbReference type="InParanoid" id="A0A369J5H8"/>
<keyword evidence="2" id="KW-1185">Reference proteome</keyword>
<organism evidence="1 2">
    <name type="scientific">Hypsizygus marmoreus</name>
    <name type="common">White beech mushroom</name>
    <name type="synonym">Agaricus marmoreus</name>
    <dbReference type="NCBI Taxonomy" id="39966"/>
    <lineage>
        <taxon>Eukaryota</taxon>
        <taxon>Fungi</taxon>
        <taxon>Dikarya</taxon>
        <taxon>Basidiomycota</taxon>
        <taxon>Agaricomycotina</taxon>
        <taxon>Agaricomycetes</taxon>
        <taxon>Agaricomycetidae</taxon>
        <taxon>Agaricales</taxon>
        <taxon>Tricholomatineae</taxon>
        <taxon>Lyophyllaceae</taxon>
        <taxon>Hypsizygus</taxon>
    </lineage>
</organism>
<gene>
    <name evidence="1" type="ORF">Hypma_002906</name>
</gene>
<dbReference type="SUPFAM" id="SSF52058">
    <property type="entry name" value="L domain-like"/>
    <property type="match status" value="1"/>
</dbReference>
<dbReference type="OrthoDB" id="2788229at2759"/>
<evidence type="ECO:0000313" key="1">
    <source>
        <dbReference type="EMBL" id="RDB16420.1"/>
    </source>
</evidence>
<protein>
    <recommendedName>
        <fullName evidence="3">F-box domain-containing protein</fullName>
    </recommendedName>
</protein>
<name>A0A369J5H8_HYPMA</name>
<dbReference type="AlphaFoldDB" id="A0A369J5H8"/>
<proteinExistence type="predicted"/>
<dbReference type="EMBL" id="LUEZ02000124">
    <property type="protein sequence ID" value="RDB16420.1"/>
    <property type="molecule type" value="Genomic_DNA"/>
</dbReference>
<sequence>MPALLDAPEDIIVTILEELRTDRPTLRACTLVARSFRSPCQRLLFSMIGFDYLQMEHSRMQSARCVQRLHAVLITNPLLGLFVRELNLMYEFEAEASTDVLRLLPRLRTLAVETLAPRHWSKPSVPWESFPPNLRSGIGHLMQLPSLENVDLRGISGFPVFHFPIQLRHLTLSRVQLHKSIASAMPVISLRSLRFKRLPTQSDIDNCQLVLQMAANTLERLQFSVGDPALLVALDLSPVKLLATLKVVYVSISSEFILAHLRMFVDKSIPTVSALREFTLSFDSVNPDWSSVDRTLSGAAHLSGTHIHIHFPKYAVVDALERILEARMPRIVKRDGTSIYGNDELVWTRCWNGKVRFVPVT</sequence>
<evidence type="ECO:0000313" key="2">
    <source>
        <dbReference type="Proteomes" id="UP000076154"/>
    </source>
</evidence>
<reference evidence="1" key="1">
    <citation type="submission" date="2018-04" db="EMBL/GenBank/DDBJ databases">
        <title>Whole genome sequencing of Hypsizygus marmoreus.</title>
        <authorList>
            <person name="Choi I.-G."/>
            <person name="Min B."/>
            <person name="Kim J.-G."/>
            <person name="Kim S."/>
            <person name="Oh Y.-L."/>
            <person name="Kong W.-S."/>
            <person name="Park H."/>
            <person name="Jeong J."/>
            <person name="Song E.-S."/>
        </authorList>
    </citation>
    <scope>NUCLEOTIDE SEQUENCE [LARGE SCALE GENOMIC DNA]</scope>
    <source>
        <strain evidence="1">51987-8</strain>
    </source>
</reference>
<dbReference type="Proteomes" id="UP000076154">
    <property type="component" value="Unassembled WGS sequence"/>
</dbReference>